<dbReference type="InterPro" id="IPR000182">
    <property type="entry name" value="GNAT_dom"/>
</dbReference>
<feature type="domain" description="N-acetyltransferase" evidence="1">
    <location>
        <begin position="6"/>
        <end position="155"/>
    </location>
</feature>
<dbReference type="EMBL" id="JBHRWN010000002">
    <property type="protein sequence ID" value="MFC3477306.1"/>
    <property type="molecule type" value="Genomic_DNA"/>
</dbReference>
<keyword evidence="2" id="KW-0012">Acyltransferase</keyword>
<dbReference type="RefSeq" id="WP_232571561.1">
    <property type="nucleotide sequence ID" value="NZ_CP089466.1"/>
</dbReference>
<dbReference type="PROSITE" id="PS51186">
    <property type="entry name" value="GNAT"/>
    <property type="match status" value="1"/>
</dbReference>
<evidence type="ECO:0000313" key="3">
    <source>
        <dbReference type="Proteomes" id="UP001595660"/>
    </source>
</evidence>
<organism evidence="2 3">
    <name type="scientific">Halobacterium litoreum</name>
    <dbReference type="NCBI Taxonomy" id="2039234"/>
    <lineage>
        <taxon>Archaea</taxon>
        <taxon>Methanobacteriati</taxon>
        <taxon>Methanobacteriota</taxon>
        <taxon>Stenosarchaea group</taxon>
        <taxon>Halobacteria</taxon>
        <taxon>Halobacteriales</taxon>
        <taxon>Halobacteriaceae</taxon>
        <taxon>Halobacterium</taxon>
    </lineage>
</organism>
<dbReference type="PANTHER" id="PTHR47403">
    <property type="entry name" value="LOC100145250 PROTEIN"/>
    <property type="match status" value="1"/>
</dbReference>
<dbReference type="GeneID" id="69116768"/>
<dbReference type="GO" id="GO:0016746">
    <property type="term" value="F:acyltransferase activity"/>
    <property type="evidence" value="ECO:0007669"/>
    <property type="project" value="UniProtKB-KW"/>
</dbReference>
<dbReference type="Proteomes" id="UP001595660">
    <property type="component" value="Unassembled WGS sequence"/>
</dbReference>
<proteinExistence type="predicted"/>
<dbReference type="InterPro" id="IPR016181">
    <property type="entry name" value="Acyl_CoA_acyltransferase"/>
</dbReference>
<evidence type="ECO:0000259" key="1">
    <source>
        <dbReference type="PROSITE" id="PS51186"/>
    </source>
</evidence>
<gene>
    <name evidence="2" type="ORF">ACFOKC_06165</name>
</gene>
<evidence type="ECO:0000313" key="2">
    <source>
        <dbReference type="EMBL" id="MFC3477306.1"/>
    </source>
</evidence>
<name>A0ABD5NDH2_9EURY</name>
<sequence length="308" mass="33841">MTSEELTVRQATPEDYDDVAAFTSEIWTDRSGDYIPQVYHDWIAGDGDTQRTFVVDTGDDVGGICQAVLLSEHEAWLQGMRSNPEFRGEGIAGLLNEAAFDWAAEKGATVARNMVFSWNDAGLGASRDAGFEPGIEFRWAHPDPREDALAGLDTDATVENDPDAAWTQWMGSDGRDVLGGLALDDEESWALRELTRDTLHDASDDAEVFSVQDDGTTAMAFRVRDYDRENDDGEDVHWAEYGAATWDDTESARVLFAAIAEDAAALGADETRVLIPESTQHVTDAAYTRAGISDEPKFALECDLTDRR</sequence>
<keyword evidence="2" id="KW-0808">Transferase</keyword>
<dbReference type="PANTHER" id="PTHR47403:SF6">
    <property type="entry name" value="N-ACETYLTRANSFERASE DOMAIN-CONTAINING PROTEIN"/>
    <property type="match status" value="1"/>
</dbReference>
<reference evidence="2 3" key="1">
    <citation type="journal article" date="2019" name="Int. J. Syst. Evol. Microbiol.">
        <title>The Global Catalogue of Microorganisms (GCM) 10K type strain sequencing project: providing services to taxonomists for standard genome sequencing and annotation.</title>
        <authorList>
            <consortium name="The Broad Institute Genomics Platform"/>
            <consortium name="The Broad Institute Genome Sequencing Center for Infectious Disease"/>
            <person name="Wu L."/>
            <person name="Ma J."/>
        </authorList>
    </citation>
    <scope>NUCLEOTIDE SEQUENCE [LARGE SCALE GENOMIC DNA]</scope>
    <source>
        <strain evidence="2 3">CGMCC 1.12562</strain>
    </source>
</reference>
<dbReference type="AlphaFoldDB" id="A0ABD5NDH2"/>
<dbReference type="EC" id="2.3.-.-" evidence="2"/>
<keyword evidence="3" id="KW-1185">Reference proteome</keyword>
<accession>A0ABD5NDH2</accession>
<dbReference type="CDD" id="cd04301">
    <property type="entry name" value="NAT_SF"/>
    <property type="match status" value="1"/>
</dbReference>
<dbReference type="Pfam" id="PF00583">
    <property type="entry name" value="Acetyltransf_1"/>
    <property type="match status" value="1"/>
</dbReference>
<comment type="caution">
    <text evidence="2">The sequence shown here is derived from an EMBL/GenBank/DDBJ whole genome shotgun (WGS) entry which is preliminary data.</text>
</comment>
<dbReference type="SUPFAM" id="SSF55729">
    <property type="entry name" value="Acyl-CoA N-acyltransferases (Nat)"/>
    <property type="match status" value="1"/>
</dbReference>
<dbReference type="Gene3D" id="3.40.630.30">
    <property type="match status" value="1"/>
</dbReference>
<protein>
    <submittedName>
        <fullName evidence="2">GNAT family N-acetyltransferase</fullName>
        <ecNumber evidence="2">2.3.-.-</ecNumber>
    </submittedName>
</protein>